<accession>M8CTL8</accession>
<protein>
    <submittedName>
        <fullName evidence="1">Uncharacterized protein</fullName>
    </submittedName>
</protein>
<name>M8CTL8_AEGTA</name>
<sequence>MASVARNTMLLLVLVGVFLQLGSVEPAGRMLAGKVAGGGGGGAARILLGIVDVHNNVHNNVNVQVANVNVHEVEVEAGKLHP</sequence>
<dbReference type="AlphaFoldDB" id="M8CTL8"/>
<reference evidence="1" key="1">
    <citation type="submission" date="2015-06" db="UniProtKB">
        <authorList>
            <consortium name="EnsemblPlants"/>
        </authorList>
    </citation>
    <scope>IDENTIFICATION</scope>
</reference>
<proteinExistence type="predicted"/>
<evidence type="ECO:0000313" key="1">
    <source>
        <dbReference type="EnsemblPlants" id="EMT30942"/>
    </source>
</evidence>
<dbReference type="EnsemblPlants" id="EMT30942">
    <property type="protein sequence ID" value="EMT30942"/>
    <property type="gene ID" value="F775_06147"/>
</dbReference>
<organism evidence="1">
    <name type="scientific">Aegilops tauschii</name>
    <name type="common">Tausch's goatgrass</name>
    <name type="synonym">Aegilops squarrosa</name>
    <dbReference type="NCBI Taxonomy" id="37682"/>
    <lineage>
        <taxon>Eukaryota</taxon>
        <taxon>Viridiplantae</taxon>
        <taxon>Streptophyta</taxon>
        <taxon>Embryophyta</taxon>
        <taxon>Tracheophyta</taxon>
        <taxon>Spermatophyta</taxon>
        <taxon>Magnoliopsida</taxon>
        <taxon>Liliopsida</taxon>
        <taxon>Poales</taxon>
        <taxon>Poaceae</taxon>
        <taxon>BOP clade</taxon>
        <taxon>Pooideae</taxon>
        <taxon>Triticodae</taxon>
        <taxon>Triticeae</taxon>
        <taxon>Triticinae</taxon>
        <taxon>Aegilops</taxon>
    </lineage>
</organism>